<name>A0A2I7QJH1_9VIRU</name>
<proteinExistence type="predicted"/>
<dbReference type="EMBL" id="MG592394">
    <property type="protein sequence ID" value="AUR81553.1"/>
    <property type="molecule type" value="Genomic_DNA"/>
</dbReference>
<accession>A0A2I7QJH1</accession>
<organism evidence="1 2">
    <name type="scientific">Vibrio phage 1.008.O._10N.286.54.E5</name>
    <dbReference type="NCBI Taxonomy" id="1881242"/>
    <lineage>
        <taxon>Viruses</taxon>
        <taxon>Varidnaviria</taxon>
        <taxon>Abadenavirae</taxon>
        <taxon>Produgelaviricota</taxon>
        <taxon>Belvinaviricetes</taxon>
        <taxon>Vinavirales</taxon>
        <taxon>Autolykiviridae</taxon>
        <taxon>Ameliavirus</taxon>
        <taxon>Ameliavirus viph1008o</taxon>
        <taxon>Paulavirus viph1008o</taxon>
    </lineage>
</organism>
<reference evidence="1 2" key="1">
    <citation type="submission" date="2017-11" db="EMBL/GenBank/DDBJ databases">
        <title>A major lineage of nontailed dsDNA viruses as unrecognized killers of marine bacteria.</title>
        <authorList>
            <person name="Kauffman K.M."/>
            <person name="Hussain F.A."/>
            <person name="Yang J."/>
            <person name="Arevalo P."/>
            <person name="Brown J.M."/>
            <person name="Chang W.K."/>
            <person name="VanInsberghe D."/>
            <person name="Elsherbini J."/>
            <person name="Cutler M.B."/>
            <person name="Kelly L."/>
            <person name="Polz M.F."/>
        </authorList>
    </citation>
    <scope>NUCLEOTIDE SEQUENCE [LARGE SCALE GENOMIC DNA]</scope>
</reference>
<gene>
    <name evidence="1" type="ORF">NVP1008O_07</name>
</gene>
<keyword evidence="2" id="KW-1185">Reference proteome</keyword>
<evidence type="ECO:0000313" key="1">
    <source>
        <dbReference type="EMBL" id="AUR81553.1"/>
    </source>
</evidence>
<evidence type="ECO:0000313" key="2">
    <source>
        <dbReference type="Proteomes" id="UP000276109"/>
    </source>
</evidence>
<protein>
    <submittedName>
        <fullName evidence="1">Putative terminal protein</fullName>
    </submittedName>
</protein>
<dbReference type="Proteomes" id="UP000276109">
    <property type="component" value="Segment"/>
</dbReference>
<sequence>MTEKEYKELFKIIKPYVNFNIDLRKKLSIGDKRLITKYTNQFKELYQGMNIKIFRSSNKANLKTVQNTYHQVFKTLPRWKVAFVPYSGSQAPSIRVKNGIVKTFNKRSKLKQFIIPIENQGEFLLNTREYVQGLLDKHNVPDRQKLWVKTGDYLSTESFEAELLADEMEDWVNRYENAETFITGFQSAFFR</sequence>